<evidence type="ECO:0000313" key="1">
    <source>
        <dbReference type="EMBL" id="ERI81745.1"/>
    </source>
</evidence>
<comment type="caution">
    <text evidence="1">The sequence shown here is derived from an EMBL/GenBank/DDBJ whole genome shotgun (WGS) entry which is preliminary data.</text>
</comment>
<sequence length="46" mass="5438">MLYNIKVVAWYGKPCKYFKRNISLCYSLAVRQFAAARYLLLYDALV</sequence>
<accession>U2CB54</accession>
<dbReference type="AlphaFoldDB" id="U2CB54"/>
<dbReference type="Proteomes" id="UP000016496">
    <property type="component" value="Unassembled WGS sequence"/>
</dbReference>
<organism evidence="1 2">
    <name type="scientific">Bacteroides pyogenes F0041</name>
    <dbReference type="NCBI Taxonomy" id="1321819"/>
    <lineage>
        <taxon>Bacteria</taxon>
        <taxon>Pseudomonadati</taxon>
        <taxon>Bacteroidota</taxon>
        <taxon>Bacteroidia</taxon>
        <taxon>Bacteroidales</taxon>
        <taxon>Bacteroidaceae</taxon>
        <taxon>Bacteroides</taxon>
    </lineage>
</organism>
<dbReference type="EMBL" id="AWSV01000154">
    <property type="protein sequence ID" value="ERI81745.1"/>
    <property type="molecule type" value="Genomic_DNA"/>
</dbReference>
<gene>
    <name evidence="1" type="ORF">HMPREF1981_02931</name>
</gene>
<proteinExistence type="predicted"/>
<protein>
    <submittedName>
        <fullName evidence="1">Uncharacterized protein</fullName>
    </submittedName>
</protein>
<dbReference type="HOGENOM" id="CLU_3180345_0_0_10"/>
<name>U2CB54_9BACE</name>
<reference evidence="1 2" key="1">
    <citation type="submission" date="2013-08" db="EMBL/GenBank/DDBJ databases">
        <authorList>
            <person name="Weinstock G."/>
            <person name="Sodergren E."/>
            <person name="Wylie T."/>
            <person name="Fulton L."/>
            <person name="Fulton R."/>
            <person name="Fronick C."/>
            <person name="O'Laughlin M."/>
            <person name="Godfrey J."/>
            <person name="Miner T."/>
            <person name="Herter B."/>
            <person name="Appelbaum E."/>
            <person name="Cordes M."/>
            <person name="Lek S."/>
            <person name="Wollam A."/>
            <person name="Pepin K.H."/>
            <person name="Palsikar V.B."/>
            <person name="Mitreva M."/>
            <person name="Wilson R.K."/>
        </authorList>
    </citation>
    <scope>NUCLEOTIDE SEQUENCE [LARGE SCALE GENOMIC DNA]</scope>
    <source>
        <strain evidence="1 2">F0041</strain>
    </source>
</reference>
<evidence type="ECO:0000313" key="2">
    <source>
        <dbReference type="Proteomes" id="UP000016496"/>
    </source>
</evidence>